<dbReference type="InterPro" id="IPR015897">
    <property type="entry name" value="CHK_kinase-like"/>
</dbReference>
<dbReference type="InterPro" id="IPR004119">
    <property type="entry name" value="EcKL"/>
</dbReference>
<dbReference type="EMBL" id="AXCN02000864">
    <property type="status" value="NOT_ANNOTATED_CDS"/>
    <property type="molecule type" value="Genomic_DNA"/>
</dbReference>
<dbReference type="Gene3D" id="3.90.1200.10">
    <property type="match status" value="1"/>
</dbReference>
<sequence>MERNHYSKDPAKQPIIENQLWSCMERIYSLAENTDQFRSVVVHRDLWFNNIMFKYDPTDKLRKEPTDCVLIDFQLARYLPPCVDYLCALYLLTDRKHREQYEKIYEEYYYQSLQAKLKAFDIDGSKILSKDQFKLSLNHYRLLGLVWTGVLHGFVNFPKGVLDKLHHEDPDTYTRMSMKDRDDFALTYYDTDDYYRQRFDDVVTELLQYLFNFQ</sequence>
<protein>
    <recommendedName>
        <fullName evidence="1">CHK kinase-like domain-containing protein</fullName>
    </recommendedName>
</protein>
<dbReference type="AlphaFoldDB" id="A0A182QAW3"/>
<evidence type="ECO:0000313" key="3">
    <source>
        <dbReference type="Proteomes" id="UP000075886"/>
    </source>
</evidence>
<dbReference type="Pfam" id="PF02958">
    <property type="entry name" value="EcKL"/>
    <property type="match status" value="1"/>
</dbReference>
<proteinExistence type="predicted"/>
<reference evidence="2" key="2">
    <citation type="submission" date="2020-05" db="UniProtKB">
        <authorList>
            <consortium name="EnsemblMetazoa"/>
        </authorList>
    </citation>
    <scope>IDENTIFICATION</scope>
    <source>
        <strain evidence="2">FAR1</strain>
    </source>
</reference>
<evidence type="ECO:0000259" key="1">
    <source>
        <dbReference type="SMART" id="SM00587"/>
    </source>
</evidence>
<dbReference type="Proteomes" id="UP000075886">
    <property type="component" value="Unassembled WGS sequence"/>
</dbReference>
<dbReference type="STRING" id="69004.A0A182QAW3"/>
<dbReference type="SMART" id="SM00587">
    <property type="entry name" value="CHK"/>
    <property type="match status" value="1"/>
</dbReference>
<accession>A0A182QAW3</accession>
<dbReference type="VEuPathDB" id="VectorBase:AFAF006516"/>
<dbReference type="EnsemblMetazoa" id="AFAF006516-RA">
    <property type="protein sequence ID" value="AFAF006516-PA"/>
    <property type="gene ID" value="AFAF006516"/>
</dbReference>
<dbReference type="InterPro" id="IPR011009">
    <property type="entry name" value="Kinase-like_dom_sf"/>
</dbReference>
<dbReference type="PANTHER" id="PTHR11012:SF59">
    <property type="entry name" value="CHK KINASE-LIKE DOMAIN-CONTAINING PROTEIN-RELATED"/>
    <property type="match status" value="1"/>
</dbReference>
<dbReference type="SUPFAM" id="SSF56112">
    <property type="entry name" value="Protein kinase-like (PK-like)"/>
    <property type="match status" value="1"/>
</dbReference>
<evidence type="ECO:0000313" key="2">
    <source>
        <dbReference type="EnsemblMetazoa" id="AFAF006516-PA"/>
    </source>
</evidence>
<name>A0A182QAW3_9DIPT</name>
<dbReference type="PANTHER" id="PTHR11012">
    <property type="entry name" value="PROTEIN KINASE-LIKE DOMAIN-CONTAINING"/>
    <property type="match status" value="1"/>
</dbReference>
<feature type="domain" description="CHK kinase-like" evidence="1">
    <location>
        <begin position="1"/>
        <end position="119"/>
    </location>
</feature>
<reference evidence="3" key="1">
    <citation type="submission" date="2014-01" db="EMBL/GenBank/DDBJ databases">
        <title>The Genome Sequence of Anopheles farauti FAR1 (V2).</title>
        <authorList>
            <consortium name="The Broad Institute Genomics Platform"/>
            <person name="Neafsey D.E."/>
            <person name="Besansky N."/>
            <person name="Howell P."/>
            <person name="Walton C."/>
            <person name="Young S.K."/>
            <person name="Zeng Q."/>
            <person name="Gargeya S."/>
            <person name="Fitzgerald M."/>
            <person name="Haas B."/>
            <person name="Abouelleil A."/>
            <person name="Allen A.W."/>
            <person name="Alvarado L."/>
            <person name="Arachchi H.M."/>
            <person name="Berlin A.M."/>
            <person name="Chapman S.B."/>
            <person name="Gainer-Dewar J."/>
            <person name="Goldberg J."/>
            <person name="Griggs A."/>
            <person name="Gujja S."/>
            <person name="Hansen M."/>
            <person name="Howarth C."/>
            <person name="Imamovic A."/>
            <person name="Ireland A."/>
            <person name="Larimer J."/>
            <person name="McCowan C."/>
            <person name="Murphy C."/>
            <person name="Pearson M."/>
            <person name="Poon T.W."/>
            <person name="Priest M."/>
            <person name="Roberts A."/>
            <person name="Saif S."/>
            <person name="Shea T."/>
            <person name="Sisk P."/>
            <person name="Sykes S."/>
            <person name="Wortman J."/>
            <person name="Nusbaum C."/>
            <person name="Birren B."/>
        </authorList>
    </citation>
    <scope>NUCLEOTIDE SEQUENCE [LARGE SCALE GENOMIC DNA]</scope>
    <source>
        <strain evidence="3">FAR1</strain>
    </source>
</reference>
<organism evidence="2 3">
    <name type="scientific">Anopheles farauti</name>
    <dbReference type="NCBI Taxonomy" id="69004"/>
    <lineage>
        <taxon>Eukaryota</taxon>
        <taxon>Metazoa</taxon>
        <taxon>Ecdysozoa</taxon>
        <taxon>Arthropoda</taxon>
        <taxon>Hexapoda</taxon>
        <taxon>Insecta</taxon>
        <taxon>Pterygota</taxon>
        <taxon>Neoptera</taxon>
        <taxon>Endopterygota</taxon>
        <taxon>Diptera</taxon>
        <taxon>Nematocera</taxon>
        <taxon>Culicoidea</taxon>
        <taxon>Culicidae</taxon>
        <taxon>Anophelinae</taxon>
        <taxon>Anopheles</taxon>
    </lineage>
</organism>
<keyword evidence="3" id="KW-1185">Reference proteome</keyword>